<feature type="binding site" evidence="4">
    <location>
        <position position="120"/>
    </location>
    <ligand>
        <name>Mg(2+)</name>
        <dbReference type="ChEBI" id="CHEBI:18420"/>
        <label>1</label>
        <note>catalytic</note>
    </ligand>
</feature>
<dbReference type="PRINTS" id="PR00377">
    <property type="entry name" value="IMPHPHTASES"/>
</dbReference>
<dbReference type="PROSITE" id="PS00629">
    <property type="entry name" value="IMP_1"/>
    <property type="match status" value="1"/>
</dbReference>
<dbReference type="Gene3D" id="3.40.190.80">
    <property type="match status" value="1"/>
</dbReference>
<reference evidence="5" key="2">
    <citation type="submission" date="2020-09" db="EMBL/GenBank/DDBJ databases">
        <authorList>
            <person name="Sun Q."/>
            <person name="Zhou Y."/>
        </authorList>
    </citation>
    <scope>NUCLEOTIDE SEQUENCE</scope>
    <source>
        <strain evidence="5">CGMCC 1.12785</strain>
    </source>
</reference>
<proteinExistence type="predicted"/>
<feature type="binding site" evidence="4">
    <location>
        <position position="119"/>
    </location>
    <ligand>
        <name>Mg(2+)</name>
        <dbReference type="ChEBI" id="CHEBI:18420"/>
        <label>1</label>
        <note>catalytic</note>
    </ligand>
</feature>
<evidence type="ECO:0000313" key="5">
    <source>
        <dbReference type="EMBL" id="GGA05338.1"/>
    </source>
</evidence>
<dbReference type="RefSeq" id="WP_188549370.1">
    <property type="nucleotide sequence ID" value="NZ_BMFY01000002.1"/>
</dbReference>
<evidence type="ECO:0000256" key="2">
    <source>
        <dbReference type="ARBA" id="ARBA00022801"/>
    </source>
</evidence>
<evidence type="ECO:0000256" key="4">
    <source>
        <dbReference type="PIRSR" id="PIRSR600760-2"/>
    </source>
</evidence>
<keyword evidence="3 4" id="KW-0460">Magnesium</keyword>
<keyword evidence="6" id="KW-1185">Reference proteome</keyword>
<keyword evidence="1 4" id="KW-0479">Metal-binding</keyword>
<dbReference type="GO" id="GO:0006020">
    <property type="term" value="P:inositol metabolic process"/>
    <property type="evidence" value="ECO:0007669"/>
    <property type="project" value="TreeGrafter"/>
</dbReference>
<gene>
    <name evidence="5" type="ORF">GCM10011333_05280</name>
</gene>
<keyword evidence="2" id="KW-0378">Hydrolase</keyword>
<dbReference type="PANTHER" id="PTHR20854:SF4">
    <property type="entry name" value="INOSITOL-1-MONOPHOSPHATASE-RELATED"/>
    <property type="match status" value="1"/>
</dbReference>
<evidence type="ECO:0000256" key="1">
    <source>
        <dbReference type="ARBA" id="ARBA00022723"/>
    </source>
</evidence>
<dbReference type="GO" id="GO:0007165">
    <property type="term" value="P:signal transduction"/>
    <property type="evidence" value="ECO:0007669"/>
    <property type="project" value="TreeGrafter"/>
</dbReference>
<dbReference type="EMBL" id="BMFY01000002">
    <property type="protein sequence ID" value="GGA05338.1"/>
    <property type="molecule type" value="Genomic_DNA"/>
</dbReference>
<comment type="cofactor">
    <cofactor evidence="4">
        <name>Mg(2+)</name>
        <dbReference type="ChEBI" id="CHEBI:18420"/>
    </cofactor>
</comment>
<dbReference type="InterPro" id="IPR020583">
    <property type="entry name" value="Inositol_monoP_metal-BS"/>
</dbReference>
<dbReference type="Gene3D" id="3.30.540.10">
    <property type="entry name" value="Fructose-1,6-Bisphosphatase, subunit A, domain 1"/>
    <property type="match status" value="1"/>
</dbReference>
<evidence type="ECO:0000256" key="3">
    <source>
        <dbReference type="ARBA" id="ARBA00022842"/>
    </source>
</evidence>
<dbReference type="AlphaFoldDB" id="A0A8J2TVW0"/>
<comment type="caution">
    <text evidence="5">The sequence shown here is derived from an EMBL/GenBank/DDBJ whole genome shotgun (WGS) entry which is preliminary data.</text>
</comment>
<feature type="binding site" evidence="4">
    <location>
        <position position="85"/>
    </location>
    <ligand>
        <name>Mg(2+)</name>
        <dbReference type="ChEBI" id="CHEBI:18420"/>
        <label>1</label>
        <note>catalytic</note>
    </ligand>
</feature>
<reference evidence="5" key="1">
    <citation type="journal article" date="2014" name="Int. J. Syst. Evol. Microbiol.">
        <title>Complete genome sequence of Corynebacterium casei LMG S-19264T (=DSM 44701T), isolated from a smear-ripened cheese.</title>
        <authorList>
            <consortium name="US DOE Joint Genome Institute (JGI-PGF)"/>
            <person name="Walter F."/>
            <person name="Albersmeier A."/>
            <person name="Kalinowski J."/>
            <person name="Ruckert C."/>
        </authorList>
    </citation>
    <scope>NUCLEOTIDE SEQUENCE</scope>
    <source>
        <strain evidence="5">CGMCC 1.12785</strain>
    </source>
</reference>
<protein>
    <recommendedName>
        <fullName evidence="7">Inositol-phosphate phosphatase</fullName>
    </recommendedName>
</protein>
<dbReference type="Pfam" id="PF00459">
    <property type="entry name" value="Inositol_P"/>
    <property type="match status" value="1"/>
</dbReference>
<name>A0A8J2TVW0_9MICO</name>
<dbReference type="Proteomes" id="UP000616114">
    <property type="component" value="Unassembled WGS sequence"/>
</dbReference>
<dbReference type="GO" id="GO:0008934">
    <property type="term" value="F:inositol monophosphate 1-phosphatase activity"/>
    <property type="evidence" value="ECO:0007669"/>
    <property type="project" value="TreeGrafter"/>
</dbReference>
<evidence type="ECO:0000313" key="6">
    <source>
        <dbReference type="Proteomes" id="UP000616114"/>
    </source>
</evidence>
<organism evidence="5 6">
    <name type="scientific">Sediminivirga luteola</name>
    <dbReference type="NCBI Taxonomy" id="1774748"/>
    <lineage>
        <taxon>Bacteria</taxon>
        <taxon>Bacillati</taxon>
        <taxon>Actinomycetota</taxon>
        <taxon>Actinomycetes</taxon>
        <taxon>Micrococcales</taxon>
        <taxon>Brevibacteriaceae</taxon>
        <taxon>Sediminivirga</taxon>
    </lineage>
</organism>
<evidence type="ECO:0008006" key="7">
    <source>
        <dbReference type="Google" id="ProtNLM"/>
    </source>
</evidence>
<dbReference type="PANTHER" id="PTHR20854">
    <property type="entry name" value="INOSITOL MONOPHOSPHATASE"/>
    <property type="match status" value="1"/>
</dbReference>
<dbReference type="SUPFAM" id="SSF56655">
    <property type="entry name" value="Carbohydrate phosphatase"/>
    <property type="match status" value="1"/>
</dbReference>
<dbReference type="GO" id="GO:0046872">
    <property type="term" value="F:metal ion binding"/>
    <property type="evidence" value="ECO:0007669"/>
    <property type="project" value="UniProtKB-KW"/>
</dbReference>
<sequence length="302" mass="31615">MSVPFSDAPVPADAPLSREELDALVPTVEDAVLLAADRARQIQQDPVISTKSSASDLVTNADTAVEEILRRELGRVLPAAAFIGEESAGTVVPAPAGESAPGAAGQTGAGGLAWIVDPIDGTTNFVYGLPYAVCVALSAGGRPVLGVVAEVTAGRLYTATAGTGQVWIRSEESREQMRPVVRGHGLSEALIATGFPYDLAQAPTAFALGQQIHERGRDLRRIGAASLDVVYTALGRVDGYAELNLRAWDIAAAQVIAQESGVVVTDWTGEELLLTDPAAALQVVAARQPLHAELLELIRRVR</sequence>
<feature type="binding site" evidence="4">
    <location>
        <position position="249"/>
    </location>
    <ligand>
        <name>Mg(2+)</name>
        <dbReference type="ChEBI" id="CHEBI:18420"/>
        <label>1</label>
        <note>catalytic</note>
    </ligand>
</feature>
<feature type="binding site" evidence="4">
    <location>
        <position position="117"/>
    </location>
    <ligand>
        <name>Mg(2+)</name>
        <dbReference type="ChEBI" id="CHEBI:18420"/>
        <label>1</label>
        <note>catalytic</note>
    </ligand>
</feature>
<dbReference type="InterPro" id="IPR000760">
    <property type="entry name" value="Inositol_monophosphatase-like"/>
</dbReference>
<accession>A0A8J2TVW0</accession>